<reference evidence="1" key="1">
    <citation type="submission" date="2018-02" db="EMBL/GenBank/DDBJ databases">
        <title>Rhizophora mucronata_Transcriptome.</title>
        <authorList>
            <person name="Meera S.P."/>
            <person name="Sreeshan A."/>
            <person name="Augustine A."/>
        </authorList>
    </citation>
    <scope>NUCLEOTIDE SEQUENCE</scope>
    <source>
        <tissue evidence="1">Leaf</tissue>
    </source>
</reference>
<evidence type="ECO:0000313" key="1">
    <source>
        <dbReference type="EMBL" id="MBX46663.1"/>
    </source>
</evidence>
<protein>
    <submittedName>
        <fullName evidence="1">Uncharacterized protein</fullName>
    </submittedName>
</protein>
<dbReference type="AlphaFoldDB" id="A0A2P2NW26"/>
<name>A0A2P2NW26_RHIMU</name>
<proteinExistence type="predicted"/>
<dbReference type="EMBL" id="GGEC01066179">
    <property type="protein sequence ID" value="MBX46663.1"/>
    <property type="molecule type" value="Transcribed_RNA"/>
</dbReference>
<organism evidence="1">
    <name type="scientific">Rhizophora mucronata</name>
    <name type="common">Asiatic mangrove</name>
    <dbReference type="NCBI Taxonomy" id="61149"/>
    <lineage>
        <taxon>Eukaryota</taxon>
        <taxon>Viridiplantae</taxon>
        <taxon>Streptophyta</taxon>
        <taxon>Embryophyta</taxon>
        <taxon>Tracheophyta</taxon>
        <taxon>Spermatophyta</taxon>
        <taxon>Magnoliopsida</taxon>
        <taxon>eudicotyledons</taxon>
        <taxon>Gunneridae</taxon>
        <taxon>Pentapetalae</taxon>
        <taxon>rosids</taxon>
        <taxon>fabids</taxon>
        <taxon>Malpighiales</taxon>
        <taxon>Rhizophoraceae</taxon>
        <taxon>Rhizophora</taxon>
    </lineage>
</organism>
<sequence>MLRCGVGDREHVQMQLGGTLPCVGVSAAFYSMHVAHPHLHYILGVFRF</sequence>
<accession>A0A2P2NW26</accession>